<evidence type="ECO:0008006" key="2">
    <source>
        <dbReference type="Google" id="ProtNLM"/>
    </source>
</evidence>
<sequence length="245" mass="29186">MLNKVPDCVFHDICQFLYYTNWNQFMNTTKKFQDINRQTRYLALNNQKSILYYESDDFRKIINSKIINPNNQLSLNLRKYNFDNNNINDIFNIHKLDLYFSNINNNNLNYFRSIKKLNLTGCMCIYDLAPLKMIQEINLSYCYYIKDLSPLKKAIKVILSECKILENISDLKDVKIIFLSNCPKITDFTPLKNANILYITNCQGKFDAKDLYTVDQLYIHSCYNVNNIHKLKEKKNNNLSIYFYQ</sequence>
<dbReference type="AlphaFoldDB" id="A0A6C0EDY8"/>
<accession>A0A6C0EDY8</accession>
<proteinExistence type="predicted"/>
<dbReference type="InterPro" id="IPR032675">
    <property type="entry name" value="LRR_dom_sf"/>
</dbReference>
<evidence type="ECO:0000313" key="1">
    <source>
        <dbReference type="EMBL" id="QHT26952.1"/>
    </source>
</evidence>
<dbReference type="PROSITE" id="PS51450">
    <property type="entry name" value="LRR"/>
    <property type="match status" value="1"/>
</dbReference>
<reference evidence="1" key="1">
    <citation type="journal article" date="2020" name="Nature">
        <title>Giant virus diversity and host interactions through global metagenomics.</title>
        <authorList>
            <person name="Schulz F."/>
            <person name="Roux S."/>
            <person name="Paez-Espino D."/>
            <person name="Jungbluth S."/>
            <person name="Walsh D.A."/>
            <person name="Denef V.J."/>
            <person name="McMahon K.D."/>
            <person name="Konstantinidis K.T."/>
            <person name="Eloe-Fadrosh E.A."/>
            <person name="Kyrpides N.C."/>
            <person name="Woyke T."/>
        </authorList>
    </citation>
    <scope>NUCLEOTIDE SEQUENCE</scope>
    <source>
        <strain evidence="1">GVMAG-M-3300023179-2</strain>
    </source>
</reference>
<protein>
    <recommendedName>
        <fullName evidence="2">F-box domain-containing protein</fullName>
    </recommendedName>
</protein>
<dbReference type="EMBL" id="MN739805">
    <property type="protein sequence ID" value="QHT26952.1"/>
    <property type="molecule type" value="Genomic_DNA"/>
</dbReference>
<name>A0A6C0EDY8_9ZZZZ</name>
<dbReference type="InterPro" id="IPR001611">
    <property type="entry name" value="Leu-rich_rpt"/>
</dbReference>
<dbReference type="Gene3D" id="3.80.10.10">
    <property type="entry name" value="Ribonuclease Inhibitor"/>
    <property type="match status" value="1"/>
</dbReference>
<organism evidence="1">
    <name type="scientific">viral metagenome</name>
    <dbReference type="NCBI Taxonomy" id="1070528"/>
    <lineage>
        <taxon>unclassified sequences</taxon>
        <taxon>metagenomes</taxon>
        <taxon>organismal metagenomes</taxon>
    </lineage>
</organism>
<dbReference type="SUPFAM" id="SSF52047">
    <property type="entry name" value="RNI-like"/>
    <property type="match status" value="1"/>
</dbReference>